<dbReference type="Proteomes" id="UP001324115">
    <property type="component" value="Unassembled WGS sequence"/>
</dbReference>
<keyword evidence="1" id="KW-0472">Membrane</keyword>
<name>A0AAN7HS06_QUERU</name>
<accession>A0AAN7HS06</accession>
<dbReference type="EMBL" id="JAXUIC010000325">
    <property type="protein sequence ID" value="KAK4543739.1"/>
    <property type="molecule type" value="Genomic_DNA"/>
</dbReference>
<feature type="transmembrane region" description="Helical" evidence="1">
    <location>
        <begin position="392"/>
        <end position="413"/>
    </location>
</feature>
<evidence type="ECO:0000259" key="2">
    <source>
        <dbReference type="Pfam" id="PF13962"/>
    </source>
</evidence>
<evidence type="ECO:0000313" key="3">
    <source>
        <dbReference type="EMBL" id="KAK4543739.1"/>
    </source>
</evidence>
<dbReference type="InterPro" id="IPR036770">
    <property type="entry name" value="Ankyrin_rpt-contain_sf"/>
</dbReference>
<comment type="caution">
    <text evidence="3">The sequence shown here is derived from an EMBL/GenBank/DDBJ whole genome shotgun (WGS) entry which is preliminary data.</text>
</comment>
<proteinExistence type="predicted"/>
<organism evidence="3 4">
    <name type="scientific">Quercus rubra</name>
    <name type="common">Northern red oak</name>
    <name type="synonym">Quercus borealis</name>
    <dbReference type="NCBI Taxonomy" id="3512"/>
    <lineage>
        <taxon>Eukaryota</taxon>
        <taxon>Viridiplantae</taxon>
        <taxon>Streptophyta</taxon>
        <taxon>Embryophyta</taxon>
        <taxon>Tracheophyta</taxon>
        <taxon>Spermatophyta</taxon>
        <taxon>Magnoliopsida</taxon>
        <taxon>eudicotyledons</taxon>
        <taxon>Gunneridae</taxon>
        <taxon>Pentapetalae</taxon>
        <taxon>rosids</taxon>
        <taxon>fabids</taxon>
        <taxon>Fagales</taxon>
        <taxon>Fagaceae</taxon>
        <taxon>Quercus</taxon>
    </lineage>
</organism>
<dbReference type="PANTHER" id="PTHR24177:SF329">
    <property type="entry name" value="ANKYRIN REPEAT PROTEIN"/>
    <property type="match status" value="1"/>
</dbReference>
<evidence type="ECO:0000313" key="4">
    <source>
        <dbReference type="Proteomes" id="UP001324115"/>
    </source>
</evidence>
<keyword evidence="1" id="KW-1133">Transmembrane helix</keyword>
<gene>
    <name evidence="3" type="ORF">RGQ29_033142</name>
</gene>
<dbReference type="PANTHER" id="PTHR24177">
    <property type="entry name" value="CASKIN"/>
    <property type="match status" value="1"/>
</dbReference>
<dbReference type="GO" id="GO:0016020">
    <property type="term" value="C:membrane"/>
    <property type="evidence" value="ECO:0007669"/>
    <property type="project" value="TreeGrafter"/>
</dbReference>
<feature type="transmembrane region" description="Helical" evidence="1">
    <location>
        <begin position="476"/>
        <end position="500"/>
    </location>
</feature>
<sequence>MQNNENNHLQYVDFAKNIRKGDWNAAKDFLRLHPEAVSEQISYSGNTALHIAEELVKQMSEENLEIKDNDGLTVLGCSAIVGNIQITKCITQKNRRLLSIGNSTHQLIPIVLAAVYNAIDLARYLYSETPPEDLKPENGINGATFITRCIYTKAFDMALKLLEHYPSLATALDMRGESPVLALVCMSFAYPSGNQLIFWKQWIYHRIKQIYELKLLHYQSAQLLSRVCHELPGLSDQQLSDARVLDAVLRAIQKGLIEFVIAVLSTKNELVWSKTRETLRNTFMWAVQHRQHKIFCLIYRCHIKNAILPSVDSKNNNILHVAAILDSSSGLRTVPGAALQMQRELQWYKEVESVVHPFLLESTNEDGRTTRELFTETHKELVDKGEKWMKEIATSCTVVGALIITIMFAAAITVPGGNDSTTGLPMFLNSKEFTLFVICDALSLLSSSTSVLMFLGILTSRYAEQDFLESLPRKMIIGLSTLIFSIATMMITFCACLFIILHGKSWMVIPVICLAGVPVALFTLTQFRLLIDMFNSTYGSGIFDRNMDSWS</sequence>
<evidence type="ECO:0000256" key="1">
    <source>
        <dbReference type="SAM" id="Phobius"/>
    </source>
</evidence>
<feature type="transmembrane region" description="Helical" evidence="1">
    <location>
        <begin position="433"/>
        <end position="455"/>
    </location>
</feature>
<dbReference type="Gene3D" id="1.25.40.20">
    <property type="entry name" value="Ankyrin repeat-containing domain"/>
    <property type="match status" value="1"/>
</dbReference>
<keyword evidence="1" id="KW-0812">Transmembrane</keyword>
<reference evidence="3 4" key="1">
    <citation type="journal article" date="2023" name="G3 (Bethesda)">
        <title>A haplotype-resolved chromosome-scale genome for Quercus rubra L. provides insights into the genetics of adaptive traits for red oak species.</title>
        <authorList>
            <person name="Kapoor B."/>
            <person name="Jenkins J."/>
            <person name="Schmutz J."/>
            <person name="Zhebentyayeva T."/>
            <person name="Kuelheim C."/>
            <person name="Coggeshall M."/>
            <person name="Heim C."/>
            <person name="Lasky J.R."/>
            <person name="Leites L."/>
            <person name="Islam-Faridi N."/>
            <person name="Romero-Severson J."/>
            <person name="DeLeo V.L."/>
            <person name="Lucas S.M."/>
            <person name="Lazic D."/>
            <person name="Gailing O."/>
            <person name="Carlson J."/>
            <person name="Staton M."/>
        </authorList>
    </citation>
    <scope>NUCLEOTIDE SEQUENCE [LARGE SCALE GENOMIC DNA]</scope>
    <source>
        <strain evidence="3">Pseudo-F2</strain>
    </source>
</reference>
<keyword evidence="4" id="KW-1185">Reference proteome</keyword>
<feature type="transmembrane region" description="Helical" evidence="1">
    <location>
        <begin position="506"/>
        <end position="524"/>
    </location>
</feature>
<protein>
    <recommendedName>
        <fullName evidence="2">PGG domain-containing protein</fullName>
    </recommendedName>
</protein>
<dbReference type="InterPro" id="IPR026961">
    <property type="entry name" value="PGG_dom"/>
</dbReference>
<dbReference type="SUPFAM" id="SSF48403">
    <property type="entry name" value="Ankyrin repeat"/>
    <property type="match status" value="1"/>
</dbReference>
<dbReference type="AlphaFoldDB" id="A0AAN7HS06"/>
<feature type="domain" description="PGG" evidence="2">
    <location>
        <begin position="386"/>
        <end position="499"/>
    </location>
</feature>
<dbReference type="Pfam" id="PF13962">
    <property type="entry name" value="PGG"/>
    <property type="match status" value="1"/>
</dbReference>